<dbReference type="Proteomes" id="UP000039046">
    <property type="component" value="Unassembled WGS sequence"/>
</dbReference>
<dbReference type="GO" id="GO:0008270">
    <property type="term" value="F:zinc ion binding"/>
    <property type="evidence" value="ECO:0007669"/>
    <property type="project" value="TreeGrafter"/>
</dbReference>
<protein>
    <recommendedName>
        <fullName evidence="3">Putative peptidase domain-containing protein</fullName>
    </recommendedName>
</protein>
<reference evidence="4 5" key="1">
    <citation type="journal article" date="2015" name="Genome Announc.">
        <title>Draft Genome Sequence and Gene Annotation of the Entomopathogenic Fungus Verticillium hemipterigenum.</title>
        <authorList>
            <person name="Horn F."/>
            <person name="Habel A."/>
            <person name="Scharf D.H."/>
            <person name="Dworschak J."/>
            <person name="Brakhage A.A."/>
            <person name="Guthke R."/>
            <person name="Hertweck C."/>
            <person name="Linde J."/>
        </authorList>
    </citation>
    <scope>NUCLEOTIDE SEQUENCE [LARGE SCALE GENOMIC DNA]</scope>
</reference>
<dbReference type="GO" id="GO:0009277">
    <property type="term" value="C:fungal-type cell wall"/>
    <property type="evidence" value="ECO:0007669"/>
    <property type="project" value="TreeGrafter"/>
</dbReference>
<feature type="compositionally biased region" description="Basic and acidic residues" evidence="1">
    <location>
        <begin position="281"/>
        <end position="296"/>
    </location>
</feature>
<keyword evidence="5" id="KW-1185">Reference proteome</keyword>
<dbReference type="InterPro" id="IPR024079">
    <property type="entry name" value="MetalloPept_cat_dom_sf"/>
</dbReference>
<dbReference type="CDD" id="cd11307">
    <property type="entry name" value="M35_Asp_f2_like"/>
    <property type="match status" value="1"/>
</dbReference>
<sequence>MKFTLVTLTAALSVVSASPLAGRKDAATPAKLTTEPAKPAPTGAAYDWSEGWKASFPIHVSCNATLKRQLSDALGEAVELAQHARNHLLRFGDKSEFKKKYFGNGSTAESVGWFDRITAADKSAMLFRCDDPDRNCATQNNWAGHWRGKNASEETVICRRSFEVRRPLNSVCNLGYTVAGSPLNTIWAVDLLHRLLHVPTISEKVVDHYADDYTSVLELAKKDPSKSAIDSNALQYFAIDVYAYDIAAPGVGCTGEPAKDAKKEKEPKATTSAAPTPTQSAKKECHTHADGVEHCV</sequence>
<dbReference type="HOGENOM" id="CLU_048223_0_0_1"/>
<dbReference type="GO" id="GO:0005576">
    <property type="term" value="C:extracellular region"/>
    <property type="evidence" value="ECO:0007669"/>
    <property type="project" value="TreeGrafter"/>
</dbReference>
<evidence type="ECO:0000313" key="5">
    <source>
        <dbReference type="Proteomes" id="UP000039046"/>
    </source>
</evidence>
<feature type="region of interest" description="Disordered" evidence="1">
    <location>
        <begin position="256"/>
        <end position="296"/>
    </location>
</feature>
<gene>
    <name evidence="4" type="ORF">VHEMI10158</name>
</gene>
<accession>A0A0A1TI32</accession>
<evidence type="ECO:0000313" key="4">
    <source>
        <dbReference type="EMBL" id="CEJ94639.1"/>
    </source>
</evidence>
<dbReference type="GO" id="GO:0005178">
    <property type="term" value="F:integrin binding"/>
    <property type="evidence" value="ECO:0007669"/>
    <property type="project" value="TreeGrafter"/>
</dbReference>
<feature type="compositionally biased region" description="Low complexity" evidence="1">
    <location>
        <begin position="269"/>
        <end position="280"/>
    </location>
</feature>
<feature type="chain" id="PRO_5001990259" description="Putative peptidase domain-containing protein" evidence="2">
    <location>
        <begin position="18"/>
        <end position="296"/>
    </location>
</feature>
<dbReference type="GO" id="GO:0008237">
    <property type="term" value="F:metallopeptidase activity"/>
    <property type="evidence" value="ECO:0007669"/>
    <property type="project" value="InterPro"/>
</dbReference>
<feature type="compositionally biased region" description="Basic and acidic residues" evidence="1">
    <location>
        <begin position="257"/>
        <end position="268"/>
    </location>
</feature>
<dbReference type="InterPro" id="IPR029482">
    <property type="entry name" value="HRXXH"/>
</dbReference>
<organism evidence="4 5">
    <name type="scientific">[Torrubiella] hemipterigena</name>
    <dbReference type="NCBI Taxonomy" id="1531966"/>
    <lineage>
        <taxon>Eukaryota</taxon>
        <taxon>Fungi</taxon>
        <taxon>Dikarya</taxon>
        <taxon>Ascomycota</taxon>
        <taxon>Pezizomycotina</taxon>
        <taxon>Sordariomycetes</taxon>
        <taxon>Hypocreomycetidae</taxon>
        <taxon>Hypocreales</taxon>
        <taxon>Clavicipitaceae</taxon>
        <taxon>Clavicipitaceae incertae sedis</taxon>
        <taxon>'Torrubiella' clade</taxon>
    </lineage>
</organism>
<name>A0A0A1TI32_9HYPO</name>
<dbReference type="Gene3D" id="3.40.390.10">
    <property type="entry name" value="Collagenase (Catalytic Domain)"/>
    <property type="match status" value="1"/>
</dbReference>
<feature type="signal peptide" evidence="2">
    <location>
        <begin position="1"/>
        <end position="17"/>
    </location>
</feature>
<dbReference type="GO" id="GO:0009986">
    <property type="term" value="C:cell surface"/>
    <property type="evidence" value="ECO:0007669"/>
    <property type="project" value="TreeGrafter"/>
</dbReference>
<evidence type="ECO:0000259" key="3">
    <source>
        <dbReference type="Pfam" id="PF13933"/>
    </source>
</evidence>
<proteinExistence type="predicted"/>
<dbReference type="Pfam" id="PF13933">
    <property type="entry name" value="HRXXH"/>
    <property type="match status" value="1"/>
</dbReference>
<dbReference type="AlphaFoldDB" id="A0A0A1TI32"/>
<dbReference type="InterPro" id="IPR039124">
    <property type="entry name" value="PRA1-like"/>
</dbReference>
<dbReference type="PANTHER" id="PTHR39399:SF1">
    <property type="entry name" value="PROTEIN ZPS1"/>
    <property type="match status" value="1"/>
</dbReference>
<evidence type="ECO:0000256" key="2">
    <source>
        <dbReference type="SAM" id="SignalP"/>
    </source>
</evidence>
<dbReference type="EMBL" id="CDHN01000007">
    <property type="protein sequence ID" value="CEJ94639.1"/>
    <property type="molecule type" value="Genomic_DNA"/>
</dbReference>
<keyword evidence="2" id="KW-0732">Signal</keyword>
<evidence type="ECO:0000256" key="1">
    <source>
        <dbReference type="SAM" id="MobiDB-lite"/>
    </source>
</evidence>
<dbReference type="STRING" id="1531966.A0A0A1TI32"/>
<dbReference type="PANTHER" id="PTHR39399">
    <property type="entry name" value="PROTEIN ZPS1"/>
    <property type="match status" value="1"/>
</dbReference>
<feature type="domain" description="Putative peptidase" evidence="3">
    <location>
        <begin position="32"/>
        <end position="256"/>
    </location>
</feature>
<dbReference type="OrthoDB" id="4689212at2759"/>
<dbReference type="SUPFAM" id="SSF55486">
    <property type="entry name" value="Metalloproteases ('zincins'), catalytic domain"/>
    <property type="match status" value="1"/>
</dbReference>